<reference evidence="1" key="2">
    <citation type="submission" date="2020-05" db="UniProtKB">
        <authorList>
            <consortium name="EnsemblMetazoa"/>
        </authorList>
    </citation>
    <scope>IDENTIFICATION</scope>
    <source>
        <strain evidence="1">IAEA</strain>
    </source>
</reference>
<accession>A0A1B0A822</accession>
<evidence type="ECO:0000313" key="2">
    <source>
        <dbReference type="Proteomes" id="UP000092445"/>
    </source>
</evidence>
<dbReference type="VEuPathDB" id="VectorBase:GPAI037224"/>
<dbReference type="Proteomes" id="UP000092445">
    <property type="component" value="Unassembled WGS sequence"/>
</dbReference>
<keyword evidence="2" id="KW-1185">Reference proteome</keyword>
<dbReference type="AlphaFoldDB" id="A0A1B0A822"/>
<organism evidence="1 2">
    <name type="scientific">Glossina pallidipes</name>
    <name type="common">Tsetse fly</name>
    <dbReference type="NCBI Taxonomy" id="7398"/>
    <lineage>
        <taxon>Eukaryota</taxon>
        <taxon>Metazoa</taxon>
        <taxon>Ecdysozoa</taxon>
        <taxon>Arthropoda</taxon>
        <taxon>Hexapoda</taxon>
        <taxon>Insecta</taxon>
        <taxon>Pterygota</taxon>
        <taxon>Neoptera</taxon>
        <taxon>Endopterygota</taxon>
        <taxon>Diptera</taxon>
        <taxon>Brachycera</taxon>
        <taxon>Muscomorpha</taxon>
        <taxon>Hippoboscoidea</taxon>
        <taxon>Glossinidae</taxon>
        <taxon>Glossina</taxon>
    </lineage>
</organism>
<dbReference type="EnsemblMetazoa" id="GPAI037224-RA">
    <property type="protein sequence ID" value="GPAI037224-PA"/>
    <property type="gene ID" value="GPAI037224"/>
</dbReference>
<reference evidence="2" key="1">
    <citation type="submission" date="2014-03" db="EMBL/GenBank/DDBJ databases">
        <authorList>
            <person name="Aksoy S."/>
            <person name="Warren W."/>
            <person name="Wilson R.K."/>
        </authorList>
    </citation>
    <scope>NUCLEOTIDE SEQUENCE [LARGE SCALE GENOMIC DNA]</scope>
    <source>
        <strain evidence="2">IAEA</strain>
    </source>
</reference>
<evidence type="ECO:0000313" key="1">
    <source>
        <dbReference type="EnsemblMetazoa" id="GPAI037224-PA"/>
    </source>
</evidence>
<sequence length="147" mass="16822">MERTGLARRFGVGVEARPLRWAYKVCREKDVDFRNLLKRTQSALSELDEDLENLTYQSNGRQDSFNTACFNGCSVNIMAEGPPVQMEPVDLSLRSSKVGEIKEPPDAVVCWYYLLRHVLTVPAHSRKLQNFEKDLGALRESLLRSYN</sequence>
<name>A0A1B0A822_GLOPL</name>
<protein>
    <submittedName>
        <fullName evidence="1">Uncharacterized protein</fullName>
    </submittedName>
</protein>
<proteinExistence type="predicted"/>